<protein>
    <submittedName>
        <fullName evidence="1">Uncharacterized protein</fullName>
    </submittedName>
</protein>
<name>E9GHC2_DAPPU</name>
<proteinExistence type="predicted"/>
<dbReference type="KEGG" id="dpx:DAPPUDRAFT_102733"/>
<sequence>MCPTKTSIVLRNKCCQIIVLMIMISRQIGTRNNLKIDNTACIFCKINPKHNEKENISYVQTLDFKQTIIKKCKSRNDSWANEVLANVICIGDLFIHKTCYHISCYQRFVKGKNKPSAFHPTSEIPSKNITDLKRKAVKRKSEQHVPGQNTDNERKLAFLQAVQYLEEMDEKLFTIKDFRNLMGSYGCEPYSTTYIKSKLLDYFGCDITFFSSDGIHDIICLSASTEKILHAFYLKSEKNKLHSAEERKLRTMIEAAKIIIQDLKTINTNSELYDIFQKLESPKDALEFVPVSLQIFLTTIITAKSNQSKIASVAQSIMQLACPKTILAPLQIGLAVQLHLLHGSRALIDILHSHGFCSSYNEVLKFERSAAVTSNSNMDISQESFVQYVADNADHNLCTLDGKGTFHGMGIIATITPCFKKTNYIVPRKKVTIDEILQCGEIKIIRHSIDYKILSTIKFRTLEPLFTEDRTTNLDLLWLASWSFKHERPGWQGCMDASLSRNSHPGKSEVVFLPMIDMSASDENCIYSTLHFIATQAQNNGYSPILTFDQPLWWKAMLIIENADPSCRIKNIILKLGGFHTLMSFLSSIGHVMAGSGIEEILSLIYAENTVPHMLSGKAYTRAVRGFLLLERAINALFHENTIFKNDNIVEGNYSDSTQSNTCDDVQTSTCLSNVDCDEINRLYC</sequence>
<dbReference type="OrthoDB" id="10069752at2759"/>
<reference evidence="1 2" key="1">
    <citation type="journal article" date="2011" name="Science">
        <title>The ecoresponsive genome of Daphnia pulex.</title>
        <authorList>
            <person name="Colbourne J.K."/>
            <person name="Pfrender M.E."/>
            <person name="Gilbert D."/>
            <person name="Thomas W.K."/>
            <person name="Tucker A."/>
            <person name="Oakley T.H."/>
            <person name="Tokishita S."/>
            <person name="Aerts A."/>
            <person name="Arnold G.J."/>
            <person name="Basu M.K."/>
            <person name="Bauer D.J."/>
            <person name="Caceres C.E."/>
            <person name="Carmel L."/>
            <person name="Casola C."/>
            <person name="Choi J.H."/>
            <person name="Detter J.C."/>
            <person name="Dong Q."/>
            <person name="Dusheyko S."/>
            <person name="Eads B.D."/>
            <person name="Frohlich T."/>
            <person name="Geiler-Samerotte K.A."/>
            <person name="Gerlach D."/>
            <person name="Hatcher P."/>
            <person name="Jogdeo S."/>
            <person name="Krijgsveld J."/>
            <person name="Kriventseva E.V."/>
            <person name="Kultz D."/>
            <person name="Laforsch C."/>
            <person name="Lindquist E."/>
            <person name="Lopez J."/>
            <person name="Manak J.R."/>
            <person name="Muller J."/>
            <person name="Pangilinan J."/>
            <person name="Patwardhan R.P."/>
            <person name="Pitluck S."/>
            <person name="Pritham E.J."/>
            <person name="Rechtsteiner A."/>
            <person name="Rho M."/>
            <person name="Rogozin I.B."/>
            <person name="Sakarya O."/>
            <person name="Salamov A."/>
            <person name="Schaack S."/>
            <person name="Shapiro H."/>
            <person name="Shiga Y."/>
            <person name="Skalitzky C."/>
            <person name="Smith Z."/>
            <person name="Souvorov A."/>
            <person name="Sung W."/>
            <person name="Tang Z."/>
            <person name="Tsuchiya D."/>
            <person name="Tu H."/>
            <person name="Vos H."/>
            <person name="Wang M."/>
            <person name="Wolf Y.I."/>
            <person name="Yamagata H."/>
            <person name="Yamada T."/>
            <person name="Ye Y."/>
            <person name="Shaw J.R."/>
            <person name="Andrews J."/>
            <person name="Crease T.J."/>
            <person name="Tang H."/>
            <person name="Lucas S.M."/>
            <person name="Robertson H.M."/>
            <person name="Bork P."/>
            <person name="Koonin E.V."/>
            <person name="Zdobnov E.M."/>
            <person name="Grigoriev I.V."/>
            <person name="Lynch M."/>
            <person name="Boore J.L."/>
        </authorList>
    </citation>
    <scope>NUCLEOTIDE SEQUENCE [LARGE SCALE GENOMIC DNA]</scope>
</reference>
<dbReference type="InParanoid" id="E9GHC2"/>
<dbReference type="EMBL" id="GL732544">
    <property type="protein sequence ID" value="EFX81166.1"/>
    <property type="molecule type" value="Genomic_DNA"/>
</dbReference>
<keyword evidence="2" id="KW-1185">Reference proteome</keyword>
<dbReference type="PhylomeDB" id="E9GHC2"/>
<dbReference type="PANTHER" id="PTHR46704">
    <property type="entry name" value="CXC DOMAIN-CONTAINING PROTEIN-RELATED"/>
    <property type="match status" value="1"/>
</dbReference>
<dbReference type="HOGENOM" id="CLU_462481_0_0_1"/>
<dbReference type="eggNOG" id="ENOG502RYW1">
    <property type="taxonomic scope" value="Eukaryota"/>
</dbReference>
<organism evidence="1 2">
    <name type="scientific">Daphnia pulex</name>
    <name type="common">Water flea</name>
    <dbReference type="NCBI Taxonomy" id="6669"/>
    <lineage>
        <taxon>Eukaryota</taxon>
        <taxon>Metazoa</taxon>
        <taxon>Ecdysozoa</taxon>
        <taxon>Arthropoda</taxon>
        <taxon>Crustacea</taxon>
        <taxon>Branchiopoda</taxon>
        <taxon>Diplostraca</taxon>
        <taxon>Cladocera</taxon>
        <taxon>Anomopoda</taxon>
        <taxon>Daphniidae</taxon>
        <taxon>Daphnia</taxon>
    </lineage>
</organism>
<dbReference type="AlphaFoldDB" id="E9GHC2"/>
<evidence type="ECO:0000313" key="1">
    <source>
        <dbReference type="EMBL" id="EFX81166.1"/>
    </source>
</evidence>
<dbReference type="PANTHER" id="PTHR46704:SF1">
    <property type="entry name" value="TELOMERE LENGTH REGULATION PROTEIN TEL2 HOMOLOG"/>
    <property type="match status" value="1"/>
</dbReference>
<gene>
    <name evidence="1" type="ORF">DAPPUDRAFT_102733</name>
</gene>
<dbReference type="Proteomes" id="UP000000305">
    <property type="component" value="Unassembled WGS sequence"/>
</dbReference>
<evidence type="ECO:0000313" key="2">
    <source>
        <dbReference type="Proteomes" id="UP000000305"/>
    </source>
</evidence>
<dbReference type="OMA" id="FHENTIF"/>
<accession>E9GHC2</accession>